<protein>
    <submittedName>
        <fullName evidence="1">Uncharacterized protein</fullName>
    </submittedName>
</protein>
<dbReference type="EMBL" id="FR687359">
    <property type="protein sequence ID" value="CBW74795.1"/>
    <property type="molecule type" value="Genomic_DNA"/>
</dbReference>
<sequence>MPAMPSHRPVADIERRLLDAHRHRQAKHELVERMLGPA</sequence>
<dbReference type="Proteomes" id="UP000007437">
    <property type="component" value="Chromosome"/>
</dbReference>
<dbReference type="HOGENOM" id="CLU_3325745_0_0_4"/>
<proteinExistence type="predicted"/>
<evidence type="ECO:0000313" key="1">
    <source>
        <dbReference type="EMBL" id="CBW74795.1"/>
    </source>
</evidence>
<dbReference type="AlphaFoldDB" id="E5AQB3"/>
<accession>E5AQB3</accession>
<dbReference type="STRING" id="882378.RBRH_04201"/>
<evidence type="ECO:0000313" key="2">
    <source>
        <dbReference type="Proteomes" id="UP000007437"/>
    </source>
</evidence>
<dbReference type="KEGG" id="brh:RBRH_04201"/>
<reference evidence="1 2" key="1">
    <citation type="journal article" date="2011" name="J. Bacteriol.">
        <title>Complete genome sequence of Burkholderia rhizoxinica, an endosymbiont of Rhizopus microsporus.</title>
        <authorList>
            <person name="Lackner G."/>
            <person name="Moebius N."/>
            <person name="Partida-Martinez L."/>
            <person name="Hertweck C."/>
        </authorList>
    </citation>
    <scope>NUCLEOTIDE SEQUENCE [LARGE SCALE GENOMIC DNA]</scope>
    <source>
        <strain evidence="2">DSM 19002 / CIP 109453 / HKI 454</strain>
    </source>
</reference>
<name>E5AQB3_MYCRK</name>
<organism evidence="1 2">
    <name type="scientific">Mycetohabitans rhizoxinica (strain DSM 19002 / CIP 109453 / HKI 454)</name>
    <name type="common">Paraburkholderia rhizoxinica</name>
    <dbReference type="NCBI Taxonomy" id="882378"/>
    <lineage>
        <taxon>Bacteria</taxon>
        <taxon>Pseudomonadati</taxon>
        <taxon>Pseudomonadota</taxon>
        <taxon>Betaproteobacteria</taxon>
        <taxon>Burkholderiales</taxon>
        <taxon>Burkholderiaceae</taxon>
        <taxon>Mycetohabitans</taxon>
    </lineage>
</organism>
<gene>
    <name evidence="1" type="ordered locus">RBRH_04201</name>
</gene>